<feature type="binding site" evidence="16">
    <location>
        <begin position="44"/>
        <end position="46"/>
    </location>
    <ligand>
        <name>GTP</name>
        <dbReference type="ChEBI" id="CHEBI:37565"/>
    </ligand>
</feature>
<reference evidence="17 18" key="1">
    <citation type="submission" date="2017-01" db="EMBL/GenBank/DDBJ databases">
        <title>Genome sequence of Rhodoferax antarcticus ANT.BR, a psychrophilic purple nonsulfur bacterium from an Antarctic microbial mat.</title>
        <authorList>
            <person name="Baker J."/>
            <person name="Riester C."/>
            <person name="Skinner B."/>
            <person name="Newell A."/>
            <person name="Swingley W."/>
            <person name="Madigan M."/>
            <person name="Jung D."/>
            <person name="Asao M."/>
            <person name="Chen M."/>
            <person name="Loughlin P."/>
            <person name="Pan H."/>
            <person name="Lin S."/>
            <person name="Li N."/>
            <person name="Shaw J."/>
            <person name="Prado M."/>
            <person name="Sherman C."/>
            <person name="Li X."/>
            <person name="Tang J."/>
            <person name="Blankenship R."/>
            <person name="Zhao T."/>
            <person name="Touchman J."/>
            <person name="Sattley M."/>
        </authorList>
    </citation>
    <scope>NUCLEOTIDE SEQUENCE [LARGE SCALE GENOMIC DNA]</scope>
    <source>
        <strain evidence="17 18">ANT.BR</strain>
    </source>
</reference>
<keyword evidence="8 14" id="KW-0169">Cobalamin biosynthesis</keyword>
<comment type="pathway">
    <text evidence="5 14">Cofactor biosynthesis; adenosylcobalamin biosynthesis; adenosylcobalamin from cob(II)yrinate a,c-diamide: step 6/7.</text>
</comment>
<evidence type="ECO:0000256" key="15">
    <source>
        <dbReference type="PIRSR" id="PIRSR006135-1"/>
    </source>
</evidence>
<comment type="catalytic activity">
    <reaction evidence="3">
        <text>adenosylcob(III)inamide + GTP = adenosylcob(III)inamide phosphate + GDP + H(+)</text>
        <dbReference type="Rhea" id="RHEA:15765"/>
        <dbReference type="ChEBI" id="CHEBI:2480"/>
        <dbReference type="ChEBI" id="CHEBI:15378"/>
        <dbReference type="ChEBI" id="CHEBI:37565"/>
        <dbReference type="ChEBI" id="CHEBI:58189"/>
        <dbReference type="ChEBI" id="CHEBI:58502"/>
        <dbReference type="EC" id="2.7.1.156"/>
    </reaction>
</comment>
<sequence length="213" mass="23030">MNPVNIARSELLLGGQKSGKSRRAELLARDWLAQSAVHKAVMIATAQAWDGEMQQRITRHQVDRAERVPGMTTVEEPLLLAESIQAHSNPQTLIVVDCLTLWLTNSLMPFDVQSGAYTAVVDDDPDSPASYMKKQSLALMHQAREALLLEAIRQTPGPLVLVGNEIGLGVIPMGREVRAFVDALGLLNQSVAGACQRVTLMAAGLALTLKDVS</sequence>
<organism evidence="17 18">
    <name type="scientific">Rhodoferax antarcticus ANT.BR</name>
    <dbReference type="NCBI Taxonomy" id="1111071"/>
    <lineage>
        <taxon>Bacteria</taxon>
        <taxon>Pseudomonadati</taxon>
        <taxon>Pseudomonadota</taxon>
        <taxon>Betaproteobacteria</taxon>
        <taxon>Burkholderiales</taxon>
        <taxon>Comamonadaceae</taxon>
        <taxon>Rhodoferax</taxon>
    </lineage>
</organism>
<dbReference type="RefSeq" id="WP_075586739.1">
    <property type="nucleotide sequence ID" value="NZ_MSYM01000013.1"/>
</dbReference>
<accession>A0A1Q8YE74</accession>
<dbReference type="SUPFAM" id="SSF52540">
    <property type="entry name" value="P-loop containing nucleoside triphosphate hydrolases"/>
    <property type="match status" value="1"/>
</dbReference>
<feature type="binding site" evidence="16">
    <location>
        <position position="75"/>
    </location>
    <ligand>
        <name>GTP</name>
        <dbReference type="ChEBI" id="CHEBI:37565"/>
    </ligand>
</feature>
<evidence type="ECO:0000256" key="4">
    <source>
        <dbReference type="ARBA" id="ARBA00003889"/>
    </source>
</evidence>
<dbReference type="EC" id="2.7.1.156" evidence="14"/>
<comment type="pathway">
    <text evidence="6 14">Cofactor biosynthesis; adenosylcobalamin biosynthesis; adenosylcobalamin from cob(II)yrinate a,c-diamide: step 5/7.</text>
</comment>
<evidence type="ECO:0000256" key="11">
    <source>
        <dbReference type="ARBA" id="ARBA00022777"/>
    </source>
</evidence>
<evidence type="ECO:0000256" key="10">
    <source>
        <dbReference type="ARBA" id="ARBA00022741"/>
    </source>
</evidence>
<feature type="binding site" evidence="16">
    <location>
        <begin position="14"/>
        <end position="21"/>
    </location>
    <ligand>
        <name>GTP</name>
        <dbReference type="ChEBI" id="CHEBI:37565"/>
    </ligand>
</feature>
<keyword evidence="18" id="KW-1185">Reference proteome</keyword>
<evidence type="ECO:0000256" key="8">
    <source>
        <dbReference type="ARBA" id="ARBA00022573"/>
    </source>
</evidence>
<keyword evidence="17" id="KW-0548">Nucleotidyltransferase</keyword>
<comment type="similarity">
    <text evidence="7 14">Belongs to the CobU/CobP family.</text>
</comment>
<protein>
    <recommendedName>
        <fullName evidence="14">Bifunctional adenosylcobalamin biosynthesis protein</fullName>
        <ecNumber evidence="14">2.7.1.156</ecNumber>
        <ecNumber evidence="14">2.7.7.62</ecNumber>
    </recommendedName>
</protein>
<dbReference type="Pfam" id="PF02283">
    <property type="entry name" value="CobU"/>
    <property type="match status" value="1"/>
</dbReference>
<proteinExistence type="inferred from homology"/>
<comment type="catalytic activity">
    <reaction evidence="1 14">
        <text>adenosylcob(III)inamide + ATP = adenosylcob(III)inamide phosphate + ADP + H(+)</text>
        <dbReference type="Rhea" id="RHEA:15769"/>
        <dbReference type="ChEBI" id="CHEBI:2480"/>
        <dbReference type="ChEBI" id="CHEBI:15378"/>
        <dbReference type="ChEBI" id="CHEBI:30616"/>
        <dbReference type="ChEBI" id="CHEBI:58502"/>
        <dbReference type="ChEBI" id="CHEBI:456216"/>
        <dbReference type="EC" id="2.7.1.156"/>
    </reaction>
</comment>
<dbReference type="EC" id="2.7.7.62" evidence="14"/>
<dbReference type="EMBL" id="MSYM01000013">
    <property type="protein sequence ID" value="OLP06265.1"/>
    <property type="molecule type" value="Genomic_DNA"/>
</dbReference>
<evidence type="ECO:0000256" key="7">
    <source>
        <dbReference type="ARBA" id="ARBA00007490"/>
    </source>
</evidence>
<dbReference type="GO" id="GO:0008820">
    <property type="term" value="F:cobinamide phosphate guanylyltransferase activity"/>
    <property type="evidence" value="ECO:0007669"/>
    <property type="project" value="UniProtKB-UniRule"/>
</dbReference>
<keyword evidence="10 14" id="KW-0547">Nucleotide-binding</keyword>
<dbReference type="Gene3D" id="3.40.50.300">
    <property type="entry name" value="P-loop containing nucleotide triphosphate hydrolases"/>
    <property type="match status" value="1"/>
</dbReference>
<comment type="catalytic activity">
    <reaction evidence="2 14">
        <text>adenosylcob(III)inamide phosphate + GTP + H(+) = adenosylcob(III)inamide-GDP + diphosphate</text>
        <dbReference type="Rhea" id="RHEA:22712"/>
        <dbReference type="ChEBI" id="CHEBI:15378"/>
        <dbReference type="ChEBI" id="CHEBI:33019"/>
        <dbReference type="ChEBI" id="CHEBI:37565"/>
        <dbReference type="ChEBI" id="CHEBI:58502"/>
        <dbReference type="ChEBI" id="CHEBI:60487"/>
        <dbReference type="EC" id="2.7.7.62"/>
    </reaction>
</comment>
<evidence type="ECO:0000256" key="2">
    <source>
        <dbReference type="ARBA" id="ARBA00000711"/>
    </source>
</evidence>
<dbReference type="CDD" id="cd00544">
    <property type="entry name" value="CobU"/>
    <property type="match status" value="1"/>
</dbReference>
<comment type="caution">
    <text evidence="17">The sequence shown here is derived from an EMBL/GenBank/DDBJ whole genome shotgun (WGS) entry which is preliminary data.</text>
</comment>
<dbReference type="InterPro" id="IPR003203">
    <property type="entry name" value="CobU/CobP"/>
</dbReference>
<evidence type="ECO:0000256" key="16">
    <source>
        <dbReference type="PIRSR" id="PIRSR006135-2"/>
    </source>
</evidence>
<dbReference type="GO" id="GO:0009236">
    <property type="term" value="P:cobalamin biosynthetic process"/>
    <property type="evidence" value="ECO:0007669"/>
    <property type="project" value="UniProtKB-UniRule"/>
</dbReference>
<gene>
    <name evidence="17" type="primary">cobP</name>
    <name evidence="17" type="ORF">BLL52_2496</name>
</gene>
<dbReference type="GO" id="GO:0005524">
    <property type="term" value="F:ATP binding"/>
    <property type="evidence" value="ECO:0007669"/>
    <property type="project" value="UniProtKB-UniRule"/>
</dbReference>
<dbReference type="UniPathway" id="UPA00148">
    <property type="reaction ID" value="UER00236"/>
</dbReference>
<evidence type="ECO:0000256" key="1">
    <source>
        <dbReference type="ARBA" id="ARBA00000312"/>
    </source>
</evidence>
<dbReference type="AlphaFoldDB" id="A0A1Q8YE74"/>
<dbReference type="GO" id="GO:0043752">
    <property type="term" value="F:adenosylcobinamide kinase activity"/>
    <property type="evidence" value="ECO:0007669"/>
    <property type="project" value="UniProtKB-EC"/>
</dbReference>
<dbReference type="STRING" id="81479.RA876_06610"/>
<keyword evidence="13 14" id="KW-0342">GTP-binding</keyword>
<name>A0A1Q8YE74_9BURK</name>
<keyword evidence="11 14" id="KW-0418">Kinase</keyword>
<dbReference type="Proteomes" id="UP000185911">
    <property type="component" value="Unassembled WGS sequence"/>
</dbReference>
<evidence type="ECO:0000256" key="5">
    <source>
        <dbReference type="ARBA" id="ARBA00004692"/>
    </source>
</evidence>
<evidence type="ECO:0000313" key="18">
    <source>
        <dbReference type="Proteomes" id="UP000185911"/>
    </source>
</evidence>
<dbReference type="InterPro" id="IPR027417">
    <property type="entry name" value="P-loop_NTPase"/>
</dbReference>
<evidence type="ECO:0000256" key="14">
    <source>
        <dbReference type="PIRNR" id="PIRNR006135"/>
    </source>
</evidence>
<evidence type="ECO:0000256" key="12">
    <source>
        <dbReference type="ARBA" id="ARBA00022840"/>
    </source>
</evidence>
<keyword evidence="12 14" id="KW-0067">ATP-binding</keyword>
<evidence type="ECO:0000256" key="13">
    <source>
        <dbReference type="ARBA" id="ARBA00023134"/>
    </source>
</evidence>
<evidence type="ECO:0000313" key="17">
    <source>
        <dbReference type="EMBL" id="OLP06265.1"/>
    </source>
</evidence>
<evidence type="ECO:0000256" key="3">
    <source>
        <dbReference type="ARBA" id="ARBA00001522"/>
    </source>
</evidence>
<evidence type="ECO:0000256" key="6">
    <source>
        <dbReference type="ARBA" id="ARBA00005159"/>
    </source>
</evidence>
<feature type="active site" description="GMP-histidine intermediate" evidence="15">
    <location>
        <position position="60"/>
    </location>
</feature>
<evidence type="ECO:0000256" key="9">
    <source>
        <dbReference type="ARBA" id="ARBA00022679"/>
    </source>
</evidence>
<dbReference type="GO" id="GO:0005525">
    <property type="term" value="F:GTP binding"/>
    <property type="evidence" value="ECO:0007669"/>
    <property type="project" value="UniProtKB-UniRule"/>
</dbReference>
<feature type="binding site" evidence="16">
    <location>
        <position position="97"/>
    </location>
    <ligand>
        <name>GTP</name>
        <dbReference type="ChEBI" id="CHEBI:37565"/>
    </ligand>
</feature>
<dbReference type="PIRSF" id="PIRSF006135">
    <property type="entry name" value="CobU"/>
    <property type="match status" value="1"/>
</dbReference>
<comment type="function">
    <text evidence="4 14">Catalyzes ATP-dependent phosphorylation of adenosylcobinamide and addition of GMP to adenosylcobinamide phosphate.</text>
</comment>
<dbReference type="PANTHER" id="PTHR34848:SF1">
    <property type="entry name" value="BIFUNCTIONAL ADENOSYLCOBALAMIN BIOSYNTHESIS PROTEIN COBU"/>
    <property type="match status" value="1"/>
</dbReference>
<dbReference type="PANTHER" id="PTHR34848">
    <property type="match status" value="1"/>
</dbReference>
<keyword evidence="9 14" id="KW-0808">Transferase</keyword>